<comment type="caution">
    <text evidence="2">The sequence shown here is derived from an EMBL/GenBank/DDBJ whole genome shotgun (WGS) entry which is preliminary data.</text>
</comment>
<dbReference type="OMA" id="SFFCLQG"/>
<reference evidence="2" key="1">
    <citation type="submission" date="2021-01" db="EMBL/GenBank/DDBJ databases">
        <authorList>
            <consortium name="Genoscope - CEA"/>
            <person name="William W."/>
        </authorList>
    </citation>
    <scope>NUCLEOTIDE SEQUENCE</scope>
</reference>
<keyword evidence="3" id="KW-1185">Reference proteome</keyword>
<feature type="domain" description="Peptidase S49" evidence="1">
    <location>
        <begin position="76"/>
        <end position="216"/>
    </location>
</feature>
<dbReference type="Pfam" id="PF01343">
    <property type="entry name" value="Peptidase_S49"/>
    <property type="match status" value="1"/>
</dbReference>
<dbReference type="Proteomes" id="UP000688137">
    <property type="component" value="Unassembled WGS sequence"/>
</dbReference>
<accession>A0A8S1LFZ0</accession>
<evidence type="ECO:0000259" key="1">
    <source>
        <dbReference type="Pfam" id="PF01343"/>
    </source>
</evidence>
<dbReference type="InterPro" id="IPR002142">
    <property type="entry name" value="Peptidase_S49"/>
</dbReference>
<proteinExistence type="predicted"/>
<dbReference type="AlphaFoldDB" id="A0A8S1LFZ0"/>
<dbReference type="GO" id="GO:0008233">
    <property type="term" value="F:peptidase activity"/>
    <property type="evidence" value="ECO:0007669"/>
    <property type="project" value="InterPro"/>
</dbReference>
<gene>
    <name evidence="2" type="ORF">PPRIM_AZ9-3.1.T0360144</name>
</gene>
<dbReference type="PANTHER" id="PTHR42987">
    <property type="entry name" value="PEPTIDASE S49"/>
    <property type="match status" value="1"/>
</dbReference>
<dbReference type="GO" id="GO:0006508">
    <property type="term" value="P:proteolysis"/>
    <property type="evidence" value="ECO:0007669"/>
    <property type="project" value="InterPro"/>
</dbReference>
<protein>
    <recommendedName>
        <fullName evidence="1">Peptidase S49 domain-containing protein</fullName>
    </recommendedName>
</protein>
<sequence length="248" mass="28611">MYKFLKLIGKDTEKYKKVSYFYLQGQITSSMTYKVYKALKKFNPENSKAIALIINSTGGSLSHTHIIQRKFDLVRKKYNIPLYTFAEDYALSGAFYLLCMGDKIFCNKTSIVGAVGTQIQTLNILNLLEHYNLEVRTFNSGSNETFLQQLDPLSNNSSTNILENINTQQNQQLQQQISQMIGNRQNKEQVLTGSIFNGQQLFEDYKFIDGIGQYLNILSNEYPQNKLENATQKTQREKIIEFFQNKLN</sequence>
<dbReference type="PANTHER" id="PTHR42987:SF4">
    <property type="entry name" value="PROTEASE SOHB-RELATED"/>
    <property type="match status" value="1"/>
</dbReference>
<dbReference type="EMBL" id="CAJJDM010000035">
    <property type="protein sequence ID" value="CAD8064473.1"/>
    <property type="molecule type" value="Genomic_DNA"/>
</dbReference>
<evidence type="ECO:0000313" key="2">
    <source>
        <dbReference type="EMBL" id="CAD8064473.1"/>
    </source>
</evidence>
<name>A0A8S1LFZ0_PARPR</name>
<evidence type="ECO:0000313" key="3">
    <source>
        <dbReference type="Proteomes" id="UP000688137"/>
    </source>
</evidence>
<organism evidence="2 3">
    <name type="scientific">Paramecium primaurelia</name>
    <dbReference type="NCBI Taxonomy" id="5886"/>
    <lineage>
        <taxon>Eukaryota</taxon>
        <taxon>Sar</taxon>
        <taxon>Alveolata</taxon>
        <taxon>Ciliophora</taxon>
        <taxon>Intramacronucleata</taxon>
        <taxon>Oligohymenophorea</taxon>
        <taxon>Peniculida</taxon>
        <taxon>Parameciidae</taxon>
        <taxon>Paramecium</taxon>
    </lineage>
</organism>